<protein>
    <recommendedName>
        <fullName evidence="2">HYR domain-containing protein</fullName>
    </recommendedName>
</protein>
<dbReference type="Pfam" id="PF02494">
    <property type="entry name" value="HYR"/>
    <property type="match status" value="1"/>
</dbReference>
<keyword evidence="4" id="KW-1185">Reference proteome</keyword>
<proteinExistence type="predicted"/>
<evidence type="ECO:0000313" key="3">
    <source>
        <dbReference type="EMBL" id="KAG2493962.1"/>
    </source>
</evidence>
<dbReference type="PANTHER" id="PTHR24273:SF32">
    <property type="entry name" value="HYALIN"/>
    <property type="match status" value="1"/>
</dbReference>
<reference evidence="3" key="1">
    <citation type="journal article" date="2020" name="bioRxiv">
        <title>Comparative genomics of Chlamydomonas.</title>
        <authorList>
            <person name="Craig R.J."/>
            <person name="Hasan A.R."/>
            <person name="Ness R.W."/>
            <person name="Keightley P.D."/>
        </authorList>
    </citation>
    <scope>NUCLEOTIDE SEQUENCE</scope>
    <source>
        <strain evidence="3">CCAP 11/70</strain>
    </source>
</reference>
<dbReference type="EMBL" id="JAEHOE010000034">
    <property type="protein sequence ID" value="KAG2493962.1"/>
    <property type="molecule type" value="Genomic_DNA"/>
</dbReference>
<evidence type="ECO:0000256" key="1">
    <source>
        <dbReference type="ARBA" id="ARBA00022737"/>
    </source>
</evidence>
<dbReference type="OrthoDB" id="10562043at2759"/>
<comment type="caution">
    <text evidence="3">The sequence shown here is derived from an EMBL/GenBank/DDBJ whole genome shotgun (WGS) entry which is preliminary data.</text>
</comment>
<gene>
    <name evidence="3" type="ORF">HYH03_007892</name>
</gene>
<name>A0A836BZH9_9CHLO</name>
<accession>A0A836BZH9</accession>
<dbReference type="InterPro" id="IPR013783">
    <property type="entry name" value="Ig-like_fold"/>
</dbReference>
<evidence type="ECO:0000259" key="2">
    <source>
        <dbReference type="Pfam" id="PF02494"/>
    </source>
</evidence>
<dbReference type="InterPro" id="IPR003410">
    <property type="entry name" value="HYR_dom"/>
</dbReference>
<feature type="domain" description="HYR" evidence="2">
    <location>
        <begin position="103"/>
        <end position="184"/>
    </location>
</feature>
<evidence type="ECO:0000313" key="4">
    <source>
        <dbReference type="Proteomes" id="UP000612055"/>
    </source>
</evidence>
<dbReference type="PANTHER" id="PTHR24273">
    <property type="entry name" value="FI04643P-RELATED"/>
    <property type="match status" value="1"/>
</dbReference>
<organism evidence="3 4">
    <name type="scientific">Edaphochlamys debaryana</name>
    <dbReference type="NCBI Taxonomy" id="47281"/>
    <lineage>
        <taxon>Eukaryota</taxon>
        <taxon>Viridiplantae</taxon>
        <taxon>Chlorophyta</taxon>
        <taxon>core chlorophytes</taxon>
        <taxon>Chlorophyceae</taxon>
        <taxon>CS clade</taxon>
        <taxon>Chlamydomonadales</taxon>
        <taxon>Chlamydomonadales incertae sedis</taxon>
        <taxon>Edaphochlamys</taxon>
    </lineage>
</organism>
<dbReference type="AlphaFoldDB" id="A0A836BZH9"/>
<dbReference type="Gene3D" id="2.60.40.10">
    <property type="entry name" value="Immunoglobulins"/>
    <property type="match status" value="1"/>
</dbReference>
<dbReference type="Proteomes" id="UP000612055">
    <property type="component" value="Unassembled WGS sequence"/>
</dbReference>
<keyword evidence="1" id="KW-0677">Repeat</keyword>
<sequence length="259" mass="26273">MSRHAKRGCVFACATETAITAPTTDTAADDTTGTAVVALAVTATDDITPAADLTITGTLSDGDGEIDPSGHSFPVGTTAGSCTATDEAGNVSPAFPFTLVVLDKTTPTLTFPTPPFIVEATSPASTVVTFAQAVSATDAVTLVPTITCLPASGTPFATGSHPVSCTARDAAGNVSPAKTFDVRVDRCIWSGWLSPINRVEDNVVTATHTLPIKWSMSGNYGTTGMFATGYPKLVPLAGCDANSAVDTDVSELAAPSEGL</sequence>